<name>D3EYY5_CONWI</name>
<dbReference type="RefSeq" id="WP_012932910.1">
    <property type="nucleotide sequence ID" value="NC_013739.1"/>
</dbReference>
<evidence type="ECO:0000313" key="3">
    <source>
        <dbReference type="Proteomes" id="UP000008229"/>
    </source>
</evidence>
<proteinExistence type="predicted"/>
<protein>
    <submittedName>
        <fullName evidence="2">Uncharacterized protein</fullName>
    </submittedName>
</protein>
<keyword evidence="3" id="KW-1185">Reference proteome</keyword>
<feature type="signal peptide" evidence="1">
    <location>
        <begin position="1"/>
        <end position="31"/>
    </location>
</feature>
<dbReference type="Proteomes" id="UP000008229">
    <property type="component" value="Chromosome"/>
</dbReference>
<reference evidence="2 3" key="1">
    <citation type="journal article" date="2010" name="Stand. Genomic Sci.">
        <title>Complete genome sequence of Conexibacter woesei type strain (ID131577).</title>
        <authorList>
            <person name="Pukall R."/>
            <person name="Lapidus A."/>
            <person name="Glavina Del Rio T."/>
            <person name="Copeland A."/>
            <person name="Tice H."/>
            <person name="Cheng J.-F."/>
            <person name="Lucas S."/>
            <person name="Chen F."/>
            <person name="Nolan M."/>
            <person name="Bruce D."/>
            <person name="Goodwin L."/>
            <person name="Pitluck S."/>
            <person name="Mavromatis K."/>
            <person name="Ivanova N."/>
            <person name="Ovchinnikova G."/>
            <person name="Pati A."/>
            <person name="Chen A."/>
            <person name="Palaniappan K."/>
            <person name="Land M."/>
            <person name="Hauser L."/>
            <person name="Chang Y.-J."/>
            <person name="Jeffries C.D."/>
            <person name="Chain P."/>
            <person name="Meincke L."/>
            <person name="Sims D."/>
            <person name="Brettin T."/>
            <person name="Detter J.C."/>
            <person name="Rohde M."/>
            <person name="Goeker M."/>
            <person name="Bristow J."/>
            <person name="Eisen J.A."/>
            <person name="Markowitz V."/>
            <person name="Kyrpides N.C."/>
            <person name="Klenk H.-P."/>
            <person name="Hugenholtz P."/>
        </authorList>
    </citation>
    <scope>NUCLEOTIDE SEQUENCE [LARGE SCALE GENOMIC DNA]</scope>
    <source>
        <strain evidence="3">DSM 14684 / CIP 108061 / JCM 11494 / NBRC 100937 / ID131577</strain>
    </source>
</reference>
<evidence type="ECO:0000256" key="1">
    <source>
        <dbReference type="SAM" id="SignalP"/>
    </source>
</evidence>
<organism evidence="2 3">
    <name type="scientific">Conexibacter woesei (strain DSM 14684 / CCUG 47730 / CIP 108061 / JCM 11494 / NBRC 100937 / ID131577)</name>
    <dbReference type="NCBI Taxonomy" id="469383"/>
    <lineage>
        <taxon>Bacteria</taxon>
        <taxon>Bacillati</taxon>
        <taxon>Actinomycetota</taxon>
        <taxon>Thermoleophilia</taxon>
        <taxon>Solirubrobacterales</taxon>
        <taxon>Conexibacteraceae</taxon>
        <taxon>Conexibacter</taxon>
    </lineage>
</organism>
<reference evidence="3" key="2">
    <citation type="submission" date="2010-01" db="EMBL/GenBank/DDBJ databases">
        <title>The complete genome of Conexibacter woesei DSM 14684.</title>
        <authorList>
            <consortium name="US DOE Joint Genome Institute (JGI-PGF)"/>
            <person name="Lucas S."/>
            <person name="Copeland A."/>
            <person name="Lapidus A."/>
            <person name="Glavina del Rio T."/>
            <person name="Dalin E."/>
            <person name="Tice H."/>
            <person name="Bruce D."/>
            <person name="Goodwin L."/>
            <person name="Pitluck S."/>
            <person name="Kyrpides N."/>
            <person name="Mavromatis K."/>
            <person name="Ivanova N."/>
            <person name="Mikhailova N."/>
            <person name="Chertkov O."/>
            <person name="Brettin T."/>
            <person name="Detter J.C."/>
            <person name="Han C."/>
            <person name="Larimer F."/>
            <person name="Land M."/>
            <person name="Hauser L."/>
            <person name="Markowitz V."/>
            <person name="Cheng J.-F."/>
            <person name="Hugenholtz P."/>
            <person name="Woyke T."/>
            <person name="Wu D."/>
            <person name="Pukall R."/>
            <person name="Steenblock K."/>
            <person name="Schneider S."/>
            <person name="Klenk H.-P."/>
            <person name="Eisen J.A."/>
        </authorList>
    </citation>
    <scope>NUCLEOTIDE SEQUENCE [LARGE SCALE GENOMIC DNA]</scope>
    <source>
        <strain evidence="3">DSM 14684 / CIP 108061 / JCM 11494 / NBRC 100937 / ID131577</strain>
    </source>
</reference>
<dbReference type="OrthoDB" id="5281787at2"/>
<keyword evidence="1" id="KW-0732">Signal</keyword>
<dbReference type="AlphaFoldDB" id="D3EYY5"/>
<accession>D3EYY5</accession>
<dbReference type="KEGG" id="cwo:Cwoe_1431"/>
<sequence length="276" mass="29385" precursor="true">MTSNSRRISERLALAASAIALAALTAPSAHAASTPTYTVDVTGIHVVDWRYQTDNYPDECKAWVKGSGTATLGIRTTKPARYMLLAFPGMAPQLLMSKLGRYAGVAQRTASDWEDHAIPQTSACTPCGPLSEYGECSEPGPPLAPLHDCRRRNGIASAAVSLIEAGKSRERNGPAALVDALRVDTSVVARFPSCPPTQLTEGPGMRSENAREVSIVGPKVRRIRRLARGQKITLHGSVERSFAGGRETQRCSKPAGGAGYSECAVTDVTVEIKRVA</sequence>
<gene>
    <name evidence="2" type="ordered locus">Cwoe_1431</name>
</gene>
<dbReference type="InterPro" id="IPR006311">
    <property type="entry name" value="TAT_signal"/>
</dbReference>
<evidence type="ECO:0000313" key="2">
    <source>
        <dbReference type="EMBL" id="ADB49859.1"/>
    </source>
</evidence>
<feature type="chain" id="PRO_5003042820" evidence="1">
    <location>
        <begin position="32"/>
        <end position="276"/>
    </location>
</feature>
<dbReference type="PROSITE" id="PS51318">
    <property type="entry name" value="TAT"/>
    <property type="match status" value="1"/>
</dbReference>
<dbReference type="EMBL" id="CP001854">
    <property type="protein sequence ID" value="ADB49859.1"/>
    <property type="molecule type" value="Genomic_DNA"/>
</dbReference>
<dbReference type="HOGENOM" id="CLU_1127580_0_0_11"/>